<name>A0AAD7FZY4_MYCRO</name>
<sequence>MSDRVLECRLVGGDHDGETVLIPRISLTPSNTTEFAFKFCRRQFPLCLAFALTINNLNKSQGQSVKFVGLDLRVPVFSHSQLYVALSRATSGQRIKVLLPDSALAFETVNVVYPEVLLD</sequence>
<dbReference type="Proteomes" id="UP001221757">
    <property type="component" value="Unassembled WGS sequence"/>
</dbReference>
<dbReference type="SUPFAM" id="SSF52540">
    <property type="entry name" value="P-loop containing nucleoside triphosphate hydrolases"/>
    <property type="match status" value="1"/>
</dbReference>
<reference evidence="1" key="1">
    <citation type="submission" date="2023-03" db="EMBL/GenBank/DDBJ databases">
        <title>Massive genome expansion in bonnet fungi (Mycena s.s.) driven by repeated elements and novel gene families across ecological guilds.</title>
        <authorList>
            <consortium name="Lawrence Berkeley National Laboratory"/>
            <person name="Harder C.B."/>
            <person name="Miyauchi S."/>
            <person name="Viragh M."/>
            <person name="Kuo A."/>
            <person name="Thoen E."/>
            <person name="Andreopoulos B."/>
            <person name="Lu D."/>
            <person name="Skrede I."/>
            <person name="Drula E."/>
            <person name="Henrissat B."/>
            <person name="Morin E."/>
            <person name="Kohler A."/>
            <person name="Barry K."/>
            <person name="LaButti K."/>
            <person name="Morin E."/>
            <person name="Salamov A."/>
            <person name="Lipzen A."/>
            <person name="Mereny Z."/>
            <person name="Hegedus B."/>
            <person name="Baldrian P."/>
            <person name="Stursova M."/>
            <person name="Weitz H."/>
            <person name="Taylor A."/>
            <person name="Grigoriev I.V."/>
            <person name="Nagy L.G."/>
            <person name="Martin F."/>
            <person name="Kauserud H."/>
        </authorList>
    </citation>
    <scope>NUCLEOTIDE SEQUENCE</scope>
    <source>
        <strain evidence="1">CBHHK067</strain>
    </source>
</reference>
<evidence type="ECO:0008006" key="3">
    <source>
        <dbReference type="Google" id="ProtNLM"/>
    </source>
</evidence>
<dbReference type="PANTHER" id="PTHR23274:SF51">
    <property type="entry name" value="OS03G0423850 PROTEIN"/>
    <property type="match status" value="1"/>
</dbReference>
<evidence type="ECO:0000313" key="1">
    <source>
        <dbReference type="EMBL" id="KAJ7648418.1"/>
    </source>
</evidence>
<dbReference type="CDD" id="cd18809">
    <property type="entry name" value="SF1_C_RecD"/>
    <property type="match status" value="1"/>
</dbReference>
<proteinExistence type="predicted"/>
<dbReference type="InterPro" id="IPR027417">
    <property type="entry name" value="P-loop_NTPase"/>
</dbReference>
<dbReference type="EMBL" id="JARKIE010000382">
    <property type="protein sequence ID" value="KAJ7648418.1"/>
    <property type="molecule type" value="Genomic_DNA"/>
</dbReference>
<keyword evidence="2" id="KW-1185">Reference proteome</keyword>
<organism evidence="1 2">
    <name type="scientific">Mycena rosella</name>
    <name type="common">Pink bonnet</name>
    <name type="synonym">Agaricus rosellus</name>
    <dbReference type="NCBI Taxonomy" id="1033263"/>
    <lineage>
        <taxon>Eukaryota</taxon>
        <taxon>Fungi</taxon>
        <taxon>Dikarya</taxon>
        <taxon>Basidiomycota</taxon>
        <taxon>Agaricomycotina</taxon>
        <taxon>Agaricomycetes</taxon>
        <taxon>Agaricomycetidae</taxon>
        <taxon>Agaricales</taxon>
        <taxon>Marasmiineae</taxon>
        <taxon>Mycenaceae</taxon>
        <taxon>Mycena</taxon>
    </lineage>
</organism>
<evidence type="ECO:0000313" key="2">
    <source>
        <dbReference type="Proteomes" id="UP001221757"/>
    </source>
</evidence>
<dbReference type="PANTHER" id="PTHR23274">
    <property type="entry name" value="DNA HELICASE-RELATED"/>
    <property type="match status" value="1"/>
</dbReference>
<accession>A0AAD7FZY4</accession>
<comment type="caution">
    <text evidence="1">The sequence shown here is derived from an EMBL/GenBank/DDBJ whole genome shotgun (WGS) entry which is preliminary data.</text>
</comment>
<protein>
    <recommendedName>
        <fullName evidence="3">Helicase</fullName>
    </recommendedName>
</protein>
<gene>
    <name evidence="1" type="ORF">B0H17DRAFT_959054</name>
</gene>
<dbReference type="AlphaFoldDB" id="A0AAD7FZY4"/>
<dbReference type="GO" id="GO:0005657">
    <property type="term" value="C:replication fork"/>
    <property type="evidence" value="ECO:0007669"/>
    <property type="project" value="TreeGrafter"/>
</dbReference>
<dbReference type="GO" id="GO:0006260">
    <property type="term" value="P:DNA replication"/>
    <property type="evidence" value="ECO:0007669"/>
    <property type="project" value="TreeGrafter"/>
</dbReference>